<name>A7WKB2_9VIRU</name>
<dbReference type="GO" id="GO:0004386">
    <property type="term" value="F:helicase activity"/>
    <property type="evidence" value="ECO:0007669"/>
    <property type="project" value="UniProtKB-KW"/>
</dbReference>
<evidence type="ECO:0000313" key="8">
    <source>
        <dbReference type="Proteomes" id="UP000001310"/>
    </source>
</evidence>
<protein>
    <submittedName>
        <fullName evidence="7">Helicase</fullName>
    </submittedName>
</protein>
<reference evidence="8" key="1">
    <citation type="journal article" date="2008" name="J. Virol.">
        <title>Structure of the acidianus filamentous virus 3 and comparative genomics of related archaeal lipothrixviruses.</title>
        <authorList>
            <person name="Vestergaard G."/>
            <person name="Aramayo R."/>
            <person name="Basta T."/>
            <person name="Haring M."/>
            <person name="Peng X."/>
            <person name="Brugger K."/>
            <person name="Chen L."/>
            <person name="Rachel R."/>
            <person name="Boisset N."/>
            <person name="Garrett R.A."/>
            <person name="Prangishvili D."/>
        </authorList>
    </citation>
    <scope>NUCLEOTIDE SEQUENCE [LARGE SCALE GENOMIC DNA]</scope>
</reference>
<evidence type="ECO:0000256" key="3">
    <source>
        <dbReference type="ARBA" id="ARBA00022806"/>
    </source>
</evidence>
<organism evidence="7 8">
    <name type="scientific">Betalipothrixvirus acidiani</name>
    <dbReference type="NCBI Taxonomy" id="346881"/>
    <lineage>
        <taxon>Viruses</taxon>
        <taxon>Adnaviria</taxon>
        <taxon>Zilligvirae</taxon>
        <taxon>Taleaviricota</taxon>
        <taxon>Tokiviricetes</taxon>
        <taxon>Ligamenvirales</taxon>
        <taxon>Lipothrixviridae</taxon>
        <taxon>Betalipothrixvirus</taxon>
    </lineage>
</organism>
<keyword evidence="3 7" id="KW-0347">Helicase</keyword>
<dbReference type="RefSeq" id="YP_001604365.1">
    <property type="nucleotide sequence ID" value="NC_010155.1"/>
</dbReference>
<dbReference type="GO" id="GO:0005524">
    <property type="term" value="F:ATP binding"/>
    <property type="evidence" value="ECO:0007669"/>
    <property type="project" value="UniProtKB-KW"/>
</dbReference>
<dbReference type="PANTHER" id="PTHR11274">
    <property type="entry name" value="RAD25/XP-B DNA REPAIR HELICASE"/>
    <property type="match status" value="1"/>
</dbReference>
<keyword evidence="8" id="KW-1185">Reference proteome</keyword>
<dbReference type="EMBL" id="AM087120">
    <property type="protein sequence ID" value="CAJ31513.1"/>
    <property type="molecule type" value="Genomic_DNA"/>
</dbReference>
<dbReference type="OrthoDB" id="4131at10239"/>
<dbReference type="PRINTS" id="PR00851">
    <property type="entry name" value="XRODRMPGMNTB"/>
</dbReference>
<keyword evidence="1" id="KW-0547">Nucleotide-binding</keyword>
<dbReference type="InterPro" id="IPR027417">
    <property type="entry name" value="P-loop_NTPase"/>
</dbReference>
<evidence type="ECO:0000256" key="2">
    <source>
        <dbReference type="ARBA" id="ARBA00022801"/>
    </source>
</evidence>
<dbReference type="InterPro" id="IPR001650">
    <property type="entry name" value="Helicase_C-like"/>
</dbReference>
<dbReference type="Gene3D" id="3.40.50.300">
    <property type="entry name" value="P-loop containing nucleotide triphosphate hydrolases"/>
    <property type="match status" value="2"/>
</dbReference>
<dbReference type="InterPro" id="IPR050615">
    <property type="entry name" value="ATP-dep_DNA_Helicase"/>
</dbReference>
<sequence>MSESNMSLNNEKIAIPRPKRYLEKDEFRQYLLAVKSIADFDPSDKNWYLNEFKISRIEKEELKKIADFLSDFVGEEIYNILSPYINNDKKIVFAKIRGNYIQIYDDLEKYKKMLSYKLKKFDYDKGKYEEEEILLAWKHSDYFVTYRGLYWRLLNVNEIKIKPFTNFSFHDITLKNFELRDYQINSIKQWIADVNIVGTGIIKAPTGSGKSIISILATLEMLKNKKNAKVIYAVNSTTLLKQFQQFAKKEDLNFAIVSGELNELKKEKDSNLIALSISYYYSQKKRNKHNELRDIINNADLIIIDEAHHTPANSIKALLLDSPNSIRLGLTATPYREDGRDLEILGLLGRISYSINYQELVKNHYLVPLEYIAFVPEIPKKLKEKIKKLEKEKEKMEFAKYYSLLLRLFENSPMTNIQIIEKIKSINAFPALVIVRRISVARKLSEMFNENGIIADYVTSQTTLEERMKKIENLKNGKIQTLIATSLADEGLDIPNLRLIVLLSQGKSRIKLVQRIGRVMRPAKDKQKGIILDIAYDNEIFQRQFDQRYNFVFKEYEGIIFESK</sequence>
<feature type="domain" description="Helicase ATP-binding" evidence="5">
    <location>
        <begin position="191"/>
        <end position="352"/>
    </location>
</feature>
<keyword evidence="2" id="KW-0378">Hydrolase</keyword>
<dbReference type="InterPro" id="IPR014001">
    <property type="entry name" value="Helicase_ATP-bd"/>
</dbReference>
<dbReference type="PROSITE" id="PS51194">
    <property type="entry name" value="HELICASE_CTER"/>
    <property type="match status" value="1"/>
</dbReference>
<feature type="domain" description="Helicase C-terminal" evidence="6">
    <location>
        <begin position="418"/>
        <end position="564"/>
    </location>
</feature>
<evidence type="ECO:0000259" key="6">
    <source>
        <dbReference type="PROSITE" id="PS51194"/>
    </source>
</evidence>
<dbReference type="Pfam" id="PF00271">
    <property type="entry name" value="Helicase_C"/>
    <property type="match status" value="1"/>
</dbReference>
<evidence type="ECO:0000256" key="4">
    <source>
        <dbReference type="ARBA" id="ARBA00022840"/>
    </source>
</evidence>
<dbReference type="PROSITE" id="PS51192">
    <property type="entry name" value="HELICASE_ATP_BIND_1"/>
    <property type="match status" value="1"/>
</dbReference>
<evidence type="ECO:0000259" key="5">
    <source>
        <dbReference type="PROSITE" id="PS51192"/>
    </source>
</evidence>
<keyword evidence="4" id="KW-0067">ATP-binding</keyword>
<dbReference type="KEGG" id="vg:5797793"/>
<dbReference type="Proteomes" id="UP000001310">
    <property type="component" value="Segment"/>
</dbReference>
<dbReference type="GeneID" id="5797793"/>
<dbReference type="Pfam" id="PF04851">
    <property type="entry name" value="ResIII"/>
    <property type="match status" value="1"/>
</dbReference>
<evidence type="ECO:0000256" key="1">
    <source>
        <dbReference type="ARBA" id="ARBA00022741"/>
    </source>
</evidence>
<dbReference type="SMART" id="SM00490">
    <property type="entry name" value="HELICc"/>
    <property type="match status" value="1"/>
</dbReference>
<dbReference type="SMART" id="SM00487">
    <property type="entry name" value="DEXDc"/>
    <property type="match status" value="1"/>
</dbReference>
<dbReference type="GO" id="GO:0016787">
    <property type="term" value="F:hydrolase activity"/>
    <property type="evidence" value="ECO:0007669"/>
    <property type="project" value="UniProtKB-KW"/>
</dbReference>
<dbReference type="GO" id="GO:0003677">
    <property type="term" value="F:DNA binding"/>
    <property type="evidence" value="ECO:0007669"/>
    <property type="project" value="InterPro"/>
</dbReference>
<proteinExistence type="predicted"/>
<dbReference type="SUPFAM" id="SSF52540">
    <property type="entry name" value="P-loop containing nucleoside triphosphate hydrolases"/>
    <property type="match status" value="2"/>
</dbReference>
<dbReference type="InterPro" id="IPR006935">
    <property type="entry name" value="Helicase/UvrB_N"/>
</dbReference>
<accession>A7WKB2</accession>
<evidence type="ECO:0000313" key="7">
    <source>
        <dbReference type="EMBL" id="CAJ31513.1"/>
    </source>
</evidence>
<dbReference type="PANTHER" id="PTHR11274:SF0">
    <property type="entry name" value="GENERAL TRANSCRIPTION AND DNA REPAIR FACTOR IIH HELICASE SUBUNIT XPB"/>
    <property type="match status" value="1"/>
</dbReference>